<feature type="domain" description="Peptidase C58 YopT-type" evidence="4">
    <location>
        <begin position="1777"/>
        <end position="1938"/>
    </location>
</feature>
<dbReference type="GeneID" id="58894829"/>
<feature type="domain" description="TcdA/TcdB toxin N-terminal helical" evidence="5">
    <location>
        <begin position="160"/>
        <end position="223"/>
    </location>
</feature>
<dbReference type="InterPro" id="IPR024770">
    <property type="entry name" value="TcdA/TcdB_cat"/>
</dbReference>
<dbReference type="GO" id="GO:0006508">
    <property type="term" value="P:proteolysis"/>
    <property type="evidence" value="ECO:0007669"/>
    <property type="project" value="UniProtKB-KW"/>
</dbReference>
<evidence type="ECO:0000313" key="8">
    <source>
        <dbReference type="Proteomes" id="UP000003604"/>
    </source>
</evidence>
<proteinExistence type="predicted"/>
<protein>
    <submittedName>
        <fullName evidence="7">Toxin B</fullName>
    </submittedName>
</protein>
<dbReference type="GO" id="GO:0004197">
    <property type="term" value="F:cysteine-type endopeptidase activity"/>
    <property type="evidence" value="ECO:0007669"/>
    <property type="project" value="InterPro"/>
</dbReference>
<sequence length="2983" mass="338417">MKTNSVSNKATEINNSEKTTHEPFINKITKIKNASTEDVVAIGGLIQEEIRRTINPTKTPLVTTSGNWKSTVMHRLGLLMSGTPSSMPLIGSNNIHQEETTSVIPQASTMPSSASFYHGYQEVSSTASITPDNHIKKIRKKRSLENSNGGESVNIENIENKYDLTRDNIEDKIFNGSAKKEKIHHKLLDSLKDSIDEYQSLSNKNSREGIDKLKQQANILAKIYNEFNSKDGKENYLSEKNNIIKLISEIQTEYKSHKVEIEKNIHVIWIAGAPPESITKYAKAYKAAYPEFTFNLWVDPNAMSAYAFNKQLREAAFENAKNEVIYSLSEEEIDELMTKENLTEELNKKLTTLFESHLFKSVLQVQDAVMNYAYVKGLLTFDDENRMGFLKEILHYDDEKIEKFKEILRENIEKTDRLEKDLIEIFGKDKINVNDVTSLSDMKKVHRKQHYQQELILRGNYAAATDQLRMYILKEQGGIYTDYDVTPGYTQEVYKIIQENSKDFDFLEKEDHRRALNDEILSIVSEEKSTGLKDKLPKEDVERLNKIITEVKNLGDNKIFSPIETKVIRDSMVMSKRYQWWGKKAGWNIRGNNNFLATHKGSKVTDFVTSGQDNAYREFFKIREQLRTEGISEHHYYHNPNNNEQSDPLRGREKVEAKLFASDLESNDKKARKKEVLKDLDKDLKEYGKFLTSEGKGVKSKDIRGTDDFLKGYSAGDAVSSVSGFREEMNIKEIVDLMKKNKEKLTYQQVGALSYEVESRALSVTFQPKVEEYHKLFDKVASSGEFDKSAKEKLMPQLFLLNLVGDGYGGRCDPLSILMLTEKYLESKSQQGQPGKLIENLYSAAAVLNAPSHYTDTEVTKAKQLLNALVRLHAKNPMHSTKEQVWKEKKEKQPINEVVTLLKSKGEKNEPVLLKLEAPGHAMAAWAVGEGTNRVYGFYDANGGTVEFSDINKLSQYINELFGKEGLDKATKYHLNKDGEACIFDRVVVLDGEALSKYKTGLNEKPLQDILKVNVFDPVVKRKTIKIKEKKIKFDPKKYKEGTLFSKYRMDGTIPRMYSTLYITGPDAIMKSMKTYYHSLGELGQCRLDQSDNRFKGLAKDSFVGNLEKIVEAEGEHYDWVNQNSAGINDVTPDDASTWIGKKSDAKEIFSNLLFTKQTGGLFGITPTKLDVRRLTIGWPSDLKDKLKKEWPTLEEDYNKIVDEEHIDLDKLSDIDKKIHHYLLSSDNNLVKWVGISLSDQLTVKLNKVTVPIENKVHYLLTDINRSPDRNKKSIFSLLSSDKDTKIVIWKDDVYNKVLVLKELSILEERQKQIRDLITTTDGHEVGTKLETYLSLKEKEQLGTITHDEHETLLVVLDELSQNEKIKQKLIEIENKSHSSSVKKSIEQYGNKIYNLKFEDIKKLKSKELNVDIDTLWKKYIINENKIISELREDAKKNNLEKRIEVKNISNDLKDNQLITDMMRDGYGFEDLDKIIKYGILNQESGVMIQDAAMVAPSTELVKTVLNYTGGNDADAKIILKRLYHHFFGEGKPHFGPSSYEQALKVSFDSVLESLDTNNLGKYFLSVMNQDVSALGVKFSSTDGILTSEVMISGMKDGLPKNHNIVLERMNKYFSTLYDVSNDLKQSKSITLESIKIKFNEKSLSFMLQDDAHIRSFLERVKEVKDISLTEISRGLTGKNSFVDCATHITADKFPSIINNISKEIKSKSPSVFSMSESTFVEQGTLKGLGYAGSDSYITNPVSAPKLHDISIQAKYRALKWGDFYGRNAKLWQEAVRKFEGNNVKFHPQMLLTPEEGRCMGLAELYLLANSEEHYKTLQENLDLASALYQESQIDQSQLSEGDKHLLDSTLNQVEHAQQHGNNKLLSSQDIEKIRLSDFETNSVADYLTDTKVKNLLITTKFHSMVVSDFEGKFRVTDPNFGYADFTSLEQALNFVEDSIQISPEVRELYTGTSTGDAVDISFVKDKSWKDIVSSDALDLTTHHHQSTLEKIKQSSITIDIKGKKFDLVALYKYGVFFDGARIDDRVSKTKFDDTDVDKLKVDVEMLKKYVDEHCLSAKEHEEIKVLAETLTSTDEQKKISIDDIFSNDAKEKHLARRLQAQSERVGQLISDIYRNIKFKIDELGFKKFKLGALNFNDNNDKIQLLLEDLDAKKSVNVDIDISDFKMTLREGLDALSEGVDRMNLDGIMSLLGIMQYVRLTQSGDHISAVDHANLGSDVKTVAEKVVGSTLIFMGKKNFGSNISDITFEAIAAQKVSQLATKIGGPTGKVLSRFANVIRFPLLDTALNLWSLGESVQNYLNAGDGSAEKVLAEVDVAFASTFTALTLGSFAFPPLGIAAFPLMFLQQEVRNFQLHLHQENARRAAWVNVEKYLNQAEHSIVKIDKDNGVIDLSPCQIVGDLKLDLSAKPPKITGEPSYNLGKDIGNNPRLSDEEVRKISKYAIACVDRDEINVPNLFGSSGGIHCRDLSSESNLVRGFGNRNWPSKMPSVPEGDYSTVILGYTSQIRANTEVIYMTWNGYQEVARQGFPVVEHLDKHTEIITGDKPVRIVLPKLESKMFTSENRHDLRALTHYWFTVRGGDKGVTVYPNGVGNFNIKGKKGAKNILSFSELPYHLNVHVDLNKTERQTVVTCDWSGYPKKKENMMDLVQENINTLVGSNQGNNIFIGNNNGNHFITGHAFNKIHLGKGSNVITVPDVNGSFFDTILYLEDSKNIQYLQLGCSIDNIHKVRSFNNNTYIYFSEHINDFKNVIKIHFPKNKGFDNSNIVILTEDGLELGVDKSGNLFAIKIDMVKFAEYHKDVGLLDPEYLLSNKKLHILGKEVNEVDYGSYNVFIENEYLTYKIKKTNKTIYMNTKYSSTLYGSKGSTYRVWGIEQPKHHVVLHNDNESPENIDISSFTSINNKVEVTAYCQNDKCVLKVSYDKKTFELTIKPNSIEHGHLKDSKAKIILDKDKTMTLEEIFILSAGVENEVLIHKNNKWSENE</sequence>
<accession>D0I9D8</accession>
<dbReference type="InterPro" id="IPR021882">
    <property type="entry name" value="DUF3491"/>
</dbReference>
<name>D0I9D8_GRIHO</name>
<dbReference type="OrthoDB" id="9798884at2"/>
<comment type="caution">
    <text evidence="7">The sequence shown here is derived from an EMBL/GenBank/DDBJ whole genome shotgun (WGS) entry which is preliminary data.</text>
</comment>
<organism evidence="7 8">
    <name type="scientific">Grimontia hollisae CIP 101886</name>
    <dbReference type="NCBI Taxonomy" id="675812"/>
    <lineage>
        <taxon>Bacteria</taxon>
        <taxon>Pseudomonadati</taxon>
        <taxon>Pseudomonadota</taxon>
        <taxon>Gammaproteobacteria</taxon>
        <taxon>Vibrionales</taxon>
        <taxon>Vibrionaceae</taxon>
        <taxon>Grimontia</taxon>
    </lineage>
</organism>
<reference evidence="7 8" key="1">
    <citation type="submission" date="2009-10" db="EMBL/GenBank/DDBJ databases">
        <authorList>
            <consortium name="Los Alamos National Laboratory (LANL)"/>
            <consortium name="National Microbial Pathogen Data Resource (NMPDR)"/>
            <person name="Saunders E.H."/>
            <person name="Munk A.C."/>
            <person name="Tapia R."/>
            <person name="Green L."/>
            <person name="Rogers Y."/>
            <person name="Detter J.C."/>
            <person name="Bruce D."/>
            <person name="Brettin T.S."/>
            <person name="Colwell R.R."/>
            <person name="Huq A."/>
            <person name="Grim C.J."/>
            <person name="Hasan N.A."/>
            <person name="Bartels D."/>
            <person name="Vonstein V."/>
        </authorList>
    </citation>
    <scope>NUCLEOTIDE SEQUENCE [LARGE SCALE GENOMIC DNA]</scope>
    <source>
        <strain evidence="7 8">CIP 101886</strain>
    </source>
</reference>
<dbReference type="Pfam" id="PF12918">
    <property type="entry name" value="TcdB_N"/>
    <property type="match status" value="1"/>
</dbReference>
<dbReference type="CDD" id="cd20495">
    <property type="entry name" value="C58_PaToxP-like"/>
    <property type="match status" value="2"/>
</dbReference>
<evidence type="ECO:0000256" key="3">
    <source>
        <dbReference type="ARBA" id="ARBA00022807"/>
    </source>
</evidence>
<dbReference type="InterPro" id="IPR006473">
    <property type="entry name" value="Peptidase_C58_Yopt"/>
</dbReference>
<dbReference type="GO" id="GO:0016757">
    <property type="term" value="F:glycosyltransferase activity"/>
    <property type="evidence" value="ECO:0007669"/>
    <property type="project" value="InterPro"/>
</dbReference>
<dbReference type="SUPFAM" id="SSF53448">
    <property type="entry name" value="Nucleotide-diphospho-sugar transferases"/>
    <property type="match status" value="1"/>
</dbReference>
<keyword evidence="8" id="KW-1185">Reference proteome</keyword>
<keyword evidence="2" id="KW-0378">Hydrolase</keyword>
<evidence type="ECO:0000259" key="5">
    <source>
        <dbReference type="Pfam" id="PF12918"/>
    </source>
</evidence>
<keyword evidence="1" id="KW-0645">Protease</keyword>
<dbReference type="Pfam" id="PF12919">
    <property type="entry name" value="TcdA_TcdB"/>
    <property type="match status" value="1"/>
</dbReference>
<dbReference type="Proteomes" id="UP000003604">
    <property type="component" value="Unassembled WGS sequence"/>
</dbReference>
<dbReference type="InterPro" id="IPR029044">
    <property type="entry name" value="Nucleotide-diphossugar_trans"/>
</dbReference>
<dbReference type="eggNOG" id="COG2931">
    <property type="taxonomic scope" value="Bacteria"/>
</dbReference>
<evidence type="ECO:0000259" key="6">
    <source>
        <dbReference type="Pfam" id="PF12919"/>
    </source>
</evidence>
<feature type="domain" description="GT44" evidence="6">
    <location>
        <begin position="263"/>
        <end position="624"/>
    </location>
</feature>
<dbReference type="EMBL" id="ADAQ01000012">
    <property type="protein sequence ID" value="EEY72053.1"/>
    <property type="molecule type" value="Genomic_DNA"/>
</dbReference>
<gene>
    <name evidence="7" type="ORF">VHA_002475</name>
</gene>
<keyword evidence="3" id="KW-0788">Thiol protease</keyword>
<dbReference type="Gene3D" id="3.90.550.20">
    <property type="match status" value="1"/>
</dbReference>
<dbReference type="RefSeq" id="WP_005504930.1">
    <property type="nucleotide sequence ID" value="NZ_ADAQ01000012.1"/>
</dbReference>
<evidence type="ECO:0000256" key="1">
    <source>
        <dbReference type="ARBA" id="ARBA00022670"/>
    </source>
</evidence>
<evidence type="ECO:0000259" key="4">
    <source>
        <dbReference type="Pfam" id="PF03543"/>
    </source>
</evidence>
<dbReference type="Pfam" id="PF03543">
    <property type="entry name" value="Peptidase_C58"/>
    <property type="match status" value="1"/>
</dbReference>
<evidence type="ECO:0000256" key="2">
    <source>
        <dbReference type="ARBA" id="ARBA00022801"/>
    </source>
</evidence>
<evidence type="ECO:0000313" key="7">
    <source>
        <dbReference type="EMBL" id="EEY72053.1"/>
    </source>
</evidence>
<dbReference type="Pfam" id="PF11996">
    <property type="entry name" value="DUF3491"/>
    <property type="match status" value="1"/>
</dbReference>
<dbReference type="InterPro" id="IPR024772">
    <property type="entry name" value="TcdA/TcdB_N"/>
</dbReference>
<dbReference type="NCBIfam" id="TIGR01586">
    <property type="entry name" value="yopT_cys_prot"/>
    <property type="match status" value="1"/>
</dbReference>
<dbReference type="eggNOG" id="COG1196">
    <property type="taxonomic scope" value="Bacteria"/>
</dbReference>